<dbReference type="Pfam" id="PF25944">
    <property type="entry name" value="Beta-barrel_RND"/>
    <property type="match status" value="1"/>
</dbReference>
<gene>
    <name evidence="13" type="ORF">OR37_02199</name>
</gene>
<evidence type="ECO:0000313" key="14">
    <source>
        <dbReference type="Proteomes" id="UP000013063"/>
    </source>
</evidence>
<dbReference type="InterPro" id="IPR058627">
    <property type="entry name" value="MdtA-like_C"/>
</dbReference>
<feature type="transmembrane region" description="Helical" evidence="8">
    <location>
        <begin position="20"/>
        <end position="41"/>
    </location>
</feature>
<evidence type="ECO:0000259" key="12">
    <source>
        <dbReference type="Pfam" id="PF25967"/>
    </source>
</evidence>
<dbReference type="AlphaFoldDB" id="R0E901"/>
<evidence type="ECO:0000256" key="2">
    <source>
        <dbReference type="ARBA" id="ARBA00009477"/>
    </source>
</evidence>
<evidence type="ECO:0000256" key="1">
    <source>
        <dbReference type="ARBA" id="ARBA00004236"/>
    </source>
</evidence>
<dbReference type="Pfam" id="PF25876">
    <property type="entry name" value="HH_MFP_RND"/>
    <property type="match status" value="1"/>
</dbReference>
<feature type="compositionally biased region" description="Basic residues" evidence="7">
    <location>
        <begin position="447"/>
        <end position="456"/>
    </location>
</feature>
<dbReference type="NCBIfam" id="TIGR01730">
    <property type="entry name" value="RND_mfp"/>
    <property type="match status" value="1"/>
</dbReference>
<dbReference type="GO" id="GO:0015562">
    <property type="term" value="F:efflux transmembrane transporter activity"/>
    <property type="evidence" value="ECO:0007669"/>
    <property type="project" value="TreeGrafter"/>
</dbReference>
<feature type="compositionally biased region" description="Basic and acidic residues" evidence="7">
    <location>
        <begin position="382"/>
        <end position="391"/>
    </location>
</feature>
<keyword evidence="4" id="KW-1003">Cell membrane</keyword>
<comment type="subcellular location">
    <subcellularLocation>
        <location evidence="1">Cell membrane</location>
    </subcellularLocation>
</comment>
<dbReference type="Gene3D" id="2.40.50.100">
    <property type="match status" value="1"/>
</dbReference>
<dbReference type="InterPro" id="IPR058624">
    <property type="entry name" value="MdtA-like_HH"/>
</dbReference>
<dbReference type="InterPro" id="IPR006143">
    <property type="entry name" value="RND_pump_MFP"/>
</dbReference>
<evidence type="ECO:0000256" key="6">
    <source>
        <dbReference type="ARBA" id="ARBA00023136"/>
    </source>
</evidence>
<evidence type="ECO:0000256" key="4">
    <source>
        <dbReference type="ARBA" id="ARBA00022475"/>
    </source>
</evidence>
<evidence type="ECO:0000256" key="5">
    <source>
        <dbReference type="ARBA" id="ARBA00022519"/>
    </source>
</evidence>
<dbReference type="PANTHER" id="PTHR30469:SF12">
    <property type="entry name" value="MULTIDRUG RESISTANCE PROTEIN MDTA"/>
    <property type="match status" value="1"/>
</dbReference>
<evidence type="ECO:0000256" key="7">
    <source>
        <dbReference type="SAM" id="MobiDB-lite"/>
    </source>
</evidence>
<dbReference type="EMBL" id="APMP01000011">
    <property type="protein sequence ID" value="ENZ81963.1"/>
    <property type="molecule type" value="Genomic_DNA"/>
</dbReference>
<organism evidence="13 14">
    <name type="scientific">Caulobacter vibrioides OR37</name>
    <dbReference type="NCBI Taxonomy" id="1292034"/>
    <lineage>
        <taxon>Bacteria</taxon>
        <taxon>Pseudomonadati</taxon>
        <taxon>Pseudomonadota</taxon>
        <taxon>Alphaproteobacteria</taxon>
        <taxon>Caulobacterales</taxon>
        <taxon>Caulobacteraceae</taxon>
        <taxon>Caulobacter</taxon>
    </lineage>
</organism>
<dbReference type="Gene3D" id="2.40.420.20">
    <property type="match status" value="1"/>
</dbReference>
<dbReference type="InterPro" id="IPR058625">
    <property type="entry name" value="MdtA-like_BSH"/>
</dbReference>
<keyword evidence="6 8" id="KW-0472">Membrane</keyword>
<evidence type="ECO:0000259" key="11">
    <source>
        <dbReference type="Pfam" id="PF25944"/>
    </source>
</evidence>
<feature type="domain" description="Multidrug resistance protein MdtA-like alpha-helical hairpin" evidence="9">
    <location>
        <begin position="133"/>
        <end position="202"/>
    </location>
</feature>
<evidence type="ECO:0000256" key="8">
    <source>
        <dbReference type="SAM" id="Phobius"/>
    </source>
</evidence>
<keyword evidence="5" id="KW-0997">Cell inner membrane</keyword>
<dbReference type="RefSeq" id="WP_004619557.1">
    <property type="nucleotide sequence ID" value="NZ_APMP01000011.1"/>
</dbReference>
<comment type="similarity">
    <text evidence="2">Belongs to the membrane fusion protein (MFP) (TC 8.A.1) family.</text>
</comment>
<feature type="region of interest" description="Disordered" evidence="7">
    <location>
        <begin position="382"/>
        <end position="456"/>
    </location>
</feature>
<evidence type="ECO:0000259" key="9">
    <source>
        <dbReference type="Pfam" id="PF25876"/>
    </source>
</evidence>
<keyword evidence="14" id="KW-1185">Reference proteome</keyword>
<dbReference type="Proteomes" id="UP000013063">
    <property type="component" value="Unassembled WGS sequence"/>
</dbReference>
<proteinExistence type="inferred from homology"/>
<protein>
    <submittedName>
        <fullName evidence="13">RND family efflux transporter, MFP subunit</fullName>
    </submittedName>
</protein>
<keyword evidence="3" id="KW-0813">Transport</keyword>
<evidence type="ECO:0000259" key="10">
    <source>
        <dbReference type="Pfam" id="PF25917"/>
    </source>
</evidence>
<sequence length="456" mass="47023">MMIDSTPPASRTSPRRRTRIIGGVIAVAVLAGVGGLSWVLLHNAKDSGGPGGPGGFGGGRRGGPASTVAVAAATSTDLPIIIDALGAVKPAATVTVRPQVSGVITEVLFREGQIVKRGQPLAQIDPRPFKMALLQAQGNLTRDEAQLASAKLTLSRYQTLLSQDSIARQEVDTQAATVKQLEGVVMTDRAAVGTAQINLGYTRIVAPVAGRVGLRVTDVGNYIGAGDTNGVAVVTTLSPIDVEFTVPQDDVPRIAARQGRANVPVAALDRTRTQTLDTGAFSTLDNVVDAGTGTVKAKARFPNASGALFPSQFVNVRMTLDTIKGAIVVPATAVRQSANGPFVWLLNDDHTVSKTPVKTGQATGVQVQITDGLKVGDKVITEGGDRLRDGSRVQLPGDKPQGPGQWGGKGGGKGGHRQHGQGHGQGAQGQGGQGQADGQGQGGGENRRHRQPQPQG</sequence>
<dbReference type="Pfam" id="PF25967">
    <property type="entry name" value="RND-MFP_C"/>
    <property type="match status" value="1"/>
</dbReference>
<dbReference type="Gene3D" id="2.40.30.170">
    <property type="match status" value="1"/>
</dbReference>
<name>R0E901_CAUVI</name>
<reference evidence="13 14" key="1">
    <citation type="journal article" date="2013" name="Genome Announc.">
        <title>Draft Genome Sequence for Caulobacter sp. Strain OR37, a Bacterium Tolerant to Heavy Metals.</title>
        <authorList>
            <person name="Utturkar S.M."/>
            <person name="Bollmann A."/>
            <person name="Brzoska R.M."/>
            <person name="Klingeman D.M."/>
            <person name="Epstein S.E."/>
            <person name="Palumbo A.V."/>
            <person name="Brown S.D."/>
        </authorList>
    </citation>
    <scope>NUCLEOTIDE SEQUENCE [LARGE SCALE GENOMIC DNA]</scope>
    <source>
        <strain evidence="13 14">OR37</strain>
    </source>
</reference>
<feature type="domain" description="Multidrug resistance protein MdtA-like C-terminal permuted SH3" evidence="12">
    <location>
        <begin position="326"/>
        <end position="386"/>
    </location>
</feature>
<comment type="caution">
    <text evidence="13">The sequence shown here is derived from an EMBL/GenBank/DDBJ whole genome shotgun (WGS) entry which is preliminary data.</text>
</comment>
<feature type="domain" description="Multidrug resistance protein MdtA-like barrel-sandwich hybrid" evidence="10">
    <location>
        <begin position="93"/>
        <end position="235"/>
    </location>
</feature>
<dbReference type="Gene3D" id="1.10.287.470">
    <property type="entry name" value="Helix hairpin bin"/>
    <property type="match status" value="1"/>
</dbReference>
<dbReference type="STRING" id="1292034.OR37_02199"/>
<dbReference type="SUPFAM" id="SSF111369">
    <property type="entry name" value="HlyD-like secretion proteins"/>
    <property type="match status" value="1"/>
</dbReference>
<keyword evidence="8" id="KW-1133">Transmembrane helix</keyword>
<feature type="compositionally biased region" description="Gly residues" evidence="7">
    <location>
        <begin position="404"/>
        <end position="413"/>
    </location>
</feature>
<dbReference type="Pfam" id="PF25917">
    <property type="entry name" value="BSH_RND"/>
    <property type="match status" value="1"/>
</dbReference>
<dbReference type="OrthoDB" id="9806939at2"/>
<dbReference type="PANTHER" id="PTHR30469">
    <property type="entry name" value="MULTIDRUG RESISTANCE PROTEIN MDTA"/>
    <property type="match status" value="1"/>
</dbReference>
<feature type="domain" description="Multidrug resistance protein MdtA-like beta-barrel" evidence="11">
    <location>
        <begin position="239"/>
        <end position="322"/>
    </location>
</feature>
<dbReference type="PATRIC" id="fig|1292034.3.peg.2185"/>
<evidence type="ECO:0000313" key="13">
    <source>
        <dbReference type="EMBL" id="ENZ81963.1"/>
    </source>
</evidence>
<dbReference type="eggNOG" id="COG0845">
    <property type="taxonomic scope" value="Bacteria"/>
</dbReference>
<dbReference type="InterPro" id="IPR058626">
    <property type="entry name" value="MdtA-like_b-barrel"/>
</dbReference>
<dbReference type="GO" id="GO:1990281">
    <property type="term" value="C:efflux pump complex"/>
    <property type="evidence" value="ECO:0007669"/>
    <property type="project" value="TreeGrafter"/>
</dbReference>
<feature type="compositionally biased region" description="Gly residues" evidence="7">
    <location>
        <begin position="421"/>
        <end position="444"/>
    </location>
</feature>
<evidence type="ECO:0000256" key="3">
    <source>
        <dbReference type="ARBA" id="ARBA00022448"/>
    </source>
</evidence>
<keyword evidence="8" id="KW-0812">Transmembrane</keyword>
<accession>R0E901</accession>